<dbReference type="Proteomes" id="UP000006281">
    <property type="component" value="Chromosome"/>
</dbReference>
<evidence type="ECO:0000313" key="3">
    <source>
        <dbReference type="Proteomes" id="UP000006281"/>
    </source>
</evidence>
<evidence type="ECO:0000313" key="2">
    <source>
        <dbReference type="EMBL" id="CCH33235.1"/>
    </source>
</evidence>
<dbReference type="EMBL" id="HE804045">
    <property type="protein sequence ID" value="CCH33235.1"/>
    <property type="molecule type" value="Genomic_DNA"/>
</dbReference>
<sequence>MSSVGGRADAALGSHGSPAGPEPTGGGSAKIIPDLIDTTTGDTLSHELRLAVKPESGRGGKVDGAWWPWSTDPAAEFPPLIAALGVHDPVRRVAYHLRTWQRTATRMAVDGVAVRLEGFPFTHPDTVNLIRADRTRIRLVVVPPGTPGGVALAVLHDASTSDSATTVEEILAGNGLSSGRR</sequence>
<feature type="region of interest" description="Disordered" evidence="1">
    <location>
        <begin position="1"/>
        <end position="34"/>
    </location>
</feature>
<evidence type="ECO:0000256" key="1">
    <source>
        <dbReference type="SAM" id="MobiDB-lite"/>
    </source>
</evidence>
<dbReference type="AlphaFoldDB" id="K0JZ36"/>
<dbReference type="HOGENOM" id="CLU_100184_2_0_11"/>
<dbReference type="InterPro" id="IPR046036">
    <property type="entry name" value="DUF5994"/>
</dbReference>
<gene>
    <name evidence="2" type="ordered locus">BN6_59790</name>
</gene>
<accession>K0JZ36</accession>
<dbReference type="KEGG" id="sesp:BN6_59790"/>
<reference evidence="2 3" key="1">
    <citation type="journal article" date="2012" name="BMC Genomics">
        <title>Complete genome sequence of Saccharothrix espanaensis DSM 44229T and comparison to the other completely sequenced Pseudonocardiaceae.</title>
        <authorList>
            <person name="Strobel T."/>
            <person name="Al-Dilaimi A."/>
            <person name="Blom J."/>
            <person name="Gessner A."/>
            <person name="Kalinowski J."/>
            <person name="Luzhetska M."/>
            <person name="Puhler A."/>
            <person name="Szczepanowski R."/>
            <person name="Bechthold A."/>
            <person name="Ruckert C."/>
        </authorList>
    </citation>
    <scope>NUCLEOTIDE SEQUENCE [LARGE SCALE GENOMIC DNA]</scope>
    <source>
        <strain evidence="3">ATCC 51144 / DSM 44229 / JCM 9112 / NBRC 15066 / NRRL 15764</strain>
    </source>
</reference>
<dbReference type="Pfam" id="PF19457">
    <property type="entry name" value="DUF5994"/>
    <property type="match status" value="1"/>
</dbReference>
<dbReference type="PATRIC" id="fig|1179773.3.peg.6021"/>
<proteinExistence type="predicted"/>
<keyword evidence="3" id="KW-1185">Reference proteome</keyword>
<protein>
    <submittedName>
        <fullName evidence="2">Uncharacterized protein</fullName>
    </submittedName>
</protein>
<name>K0JZ36_SACES</name>
<dbReference type="STRING" id="1179773.BN6_59790"/>
<organism evidence="2 3">
    <name type="scientific">Saccharothrix espanaensis (strain ATCC 51144 / DSM 44229 / JCM 9112 / NBRC 15066 / NRRL 15764)</name>
    <dbReference type="NCBI Taxonomy" id="1179773"/>
    <lineage>
        <taxon>Bacteria</taxon>
        <taxon>Bacillati</taxon>
        <taxon>Actinomycetota</taxon>
        <taxon>Actinomycetes</taxon>
        <taxon>Pseudonocardiales</taxon>
        <taxon>Pseudonocardiaceae</taxon>
        <taxon>Saccharothrix</taxon>
    </lineage>
</organism>
<dbReference type="eggNOG" id="ENOG5033GYC">
    <property type="taxonomic scope" value="Bacteria"/>
</dbReference>